<protein>
    <submittedName>
        <fullName evidence="3">Ribosomal RNA-processing protein 7</fullName>
    </submittedName>
</protein>
<comment type="similarity">
    <text evidence="1">Belongs to the RRP7 family.</text>
</comment>
<keyword evidence="4" id="KW-1185">Reference proteome</keyword>
<organism evidence="3 4">
    <name type="scientific">Kipferlia bialata</name>
    <dbReference type="NCBI Taxonomy" id="797122"/>
    <lineage>
        <taxon>Eukaryota</taxon>
        <taxon>Metamonada</taxon>
        <taxon>Carpediemonas-like organisms</taxon>
        <taxon>Kipferlia</taxon>
    </lineage>
</organism>
<dbReference type="GO" id="GO:0032545">
    <property type="term" value="C:CURI complex"/>
    <property type="evidence" value="ECO:0007669"/>
    <property type="project" value="TreeGrafter"/>
</dbReference>
<dbReference type="OrthoDB" id="5390at2759"/>
<dbReference type="Proteomes" id="UP000265618">
    <property type="component" value="Unassembled WGS sequence"/>
</dbReference>
<gene>
    <name evidence="3" type="ORF">KIPB_009743</name>
</gene>
<reference evidence="3 4" key="1">
    <citation type="journal article" date="2018" name="PLoS ONE">
        <title>The draft genome of Kipferlia bialata reveals reductive genome evolution in fornicate parasites.</title>
        <authorList>
            <person name="Tanifuji G."/>
            <person name="Takabayashi S."/>
            <person name="Kume K."/>
            <person name="Takagi M."/>
            <person name="Nakayama T."/>
            <person name="Kamikawa R."/>
            <person name="Inagaki Y."/>
            <person name="Hashimoto T."/>
        </authorList>
    </citation>
    <scope>NUCLEOTIDE SEQUENCE [LARGE SCALE GENOMIC DNA]</scope>
    <source>
        <strain evidence="3">NY0173</strain>
    </source>
</reference>
<dbReference type="EMBL" id="BDIP01003402">
    <property type="protein sequence ID" value="GCA63405.1"/>
    <property type="molecule type" value="Genomic_DNA"/>
</dbReference>
<sequence length="276" mass="30340">MAPHLSKKVGNADVLHVTLGNNVPRPIYVIKSTKKRGDGLSRYLLTNLPECADGKVDDAVLAALLEAVHAEKGKCEESVMPAAESVNPLLPTASRATLGVLAAVQAPAEGKKDHILHVIKKSHKHPLSLPYSPLRTPGLIAGLIAAQASDNVDNNVVRRRAQRLVGYFKRVETAKRKNLRDSAEAGANDDGWIMVPYGAKKVSDGWGHTVSVDQTSQAELKAKKDKKDAECQVQDFYRFQLRNKRLGDVEALRLKFEADKQAVDRMREQRELNPFG</sequence>
<dbReference type="Gene3D" id="6.10.250.1770">
    <property type="match status" value="1"/>
</dbReference>
<dbReference type="InterPro" id="IPR024326">
    <property type="entry name" value="RRP7_C"/>
</dbReference>
<comment type="caution">
    <text evidence="3">The sequence shown here is derived from an EMBL/GenBank/DDBJ whole genome shotgun (WGS) entry which is preliminary data.</text>
</comment>
<evidence type="ECO:0000259" key="2">
    <source>
        <dbReference type="Pfam" id="PF12923"/>
    </source>
</evidence>
<name>A0A391NPE2_9EUKA</name>
<dbReference type="AlphaFoldDB" id="A0A391NPE2"/>
<accession>A0A391NPE2</accession>
<dbReference type="GO" id="GO:0034456">
    <property type="term" value="C:UTP-C complex"/>
    <property type="evidence" value="ECO:0007669"/>
    <property type="project" value="TreeGrafter"/>
</dbReference>
<dbReference type="PANTHER" id="PTHR13191:SF0">
    <property type="entry name" value="RIBOSOMAL RNA-PROCESSING PROTEIN 7 HOMOLOG A-RELATED"/>
    <property type="match status" value="1"/>
</dbReference>
<dbReference type="GO" id="GO:0006364">
    <property type="term" value="P:rRNA processing"/>
    <property type="evidence" value="ECO:0007669"/>
    <property type="project" value="TreeGrafter"/>
</dbReference>
<dbReference type="GO" id="GO:0000028">
    <property type="term" value="P:ribosomal small subunit assembly"/>
    <property type="evidence" value="ECO:0007669"/>
    <property type="project" value="TreeGrafter"/>
</dbReference>
<proteinExistence type="inferred from homology"/>
<evidence type="ECO:0000313" key="4">
    <source>
        <dbReference type="Proteomes" id="UP000265618"/>
    </source>
</evidence>
<dbReference type="PANTHER" id="PTHR13191">
    <property type="entry name" value="RIBOSOMAL RNA PROCESSING PROTEIN 7-RELATED"/>
    <property type="match status" value="1"/>
</dbReference>
<evidence type="ECO:0000256" key="1">
    <source>
        <dbReference type="ARBA" id="ARBA00006110"/>
    </source>
</evidence>
<evidence type="ECO:0000313" key="3">
    <source>
        <dbReference type="EMBL" id="GCA63405.1"/>
    </source>
</evidence>
<dbReference type="InterPro" id="IPR040446">
    <property type="entry name" value="RRP7"/>
</dbReference>
<feature type="domain" description="Ribosomal RNA-processing protein 7 C-terminal" evidence="2">
    <location>
        <begin position="152"/>
        <end position="275"/>
    </location>
</feature>
<dbReference type="Pfam" id="PF12923">
    <property type="entry name" value="RRP7"/>
    <property type="match status" value="1"/>
</dbReference>